<evidence type="ECO:0000256" key="4">
    <source>
        <dbReference type="ARBA" id="ARBA00022679"/>
    </source>
</evidence>
<evidence type="ECO:0000256" key="2">
    <source>
        <dbReference type="ARBA" id="ARBA00007706"/>
    </source>
</evidence>
<dbReference type="EMBL" id="JBJQND010000006">
    <property type="protein sequence ID" value="KAL3874992.1"/>
    <property type="molecule type" value="Genomic_DNA"/>
</dbReference>
<evidence type="ECO:0000256" key="13">
    <source>
        <dbReference type="ARBA" id="ARBA00047979"/>
    </source>
</evidence>
<evidence type="ECO:0000256" key="3">
    <source>
        <dbReference type="ARBA" id="ARBA00012641"/>
    </source>
</evidence>
<dbReference type="Pfam" id="PF03360">
    <property type="entry name" value="Glyco_transf_43"/>
    <property type="match status" value="1"/>
</dbReference>
<dbReference type="CDD" id="cd00218">
    <property type="entry name" value="GlcAT-I"/>
    <property type="match status" value="1"/>
</dbReference>
<protein>
    <recommendedName>
        <fullName evidence="3 19">Galactosylgalactosylxylosylprotein 3-beta-glucuronosyltransferase</fullName>
        <ecNumber evidence="3 19">2.4.1.135</ecNumber>
    </recommendedName>
</protein>
<dbReference type="FunFam" id="3.90.550.10:FF:000010">
    <property type="entry name" value="Galactosylgalactosylxylosylprotein 3-beta-glucuronosyltransferase"/>
    <property type="match status" value="1"/>
</dbReference>
<gene>
    <name evidence="20" type="ORF">ACJMK2_037935</name>
</gene>
<dbReference type="PANTHER" id="PTHR10896:SF65">
    <property type="entry name" value="GALACTOSYLGALACTOSYLXYLOSYLPROTEIN 3-BETA-GLUCURONOSYLTRANSFERASE 3"/>
    <property type="match status" value="1"/>
</dbReference>
<dbReference type="EMBL" id="JBJQND010000006">
    <property type="protein sequence ID" value="KAL3874991.1"/>
    <property type="molecule type" value="Genomic_DNA"/>
</dbReference>
<evidence type="ECO:0000256" key="8">
    <source>
        <dbReference type="ARBA" id="ARBA00022989"/>
    </source>
</evidence>
<dbReference type="GO" id="GO:0015018">
    <property type="term" value="F:galactosylgalactosylxylosylprotein 3-beta-glucuronosyltransferase activity"/>
    <property type="evidence" value="ECO:0007669"/>
    <property type="project" value="UniProtKB-UniRule"/>
</dbReference>
<keyword evidence="4 19" id="KW-0808">Transferase</keyword>
<evidence type="ECO:0000256" key="16">
    <source>
        <dbReference type="PIRSR" id="PIRSR605027-2"/>
    </source>
</evidence>
<feature type="binding site" evidence="16">
    <location>
        <begin position="191"/>
        <end position="193"/>
    </location>
    <ligand>
        <name>UDP-alpha-D-glucuronate</name>
        <dbReference type="ChEBI" id="CHEBI:58052"/>
    </ligand>
</feature>
<evidence type="ECO:0000313" key="21">
    <source>
        <dbReference type="Proteomes" id="UP001634394"/>
    </source>
</evidence>
<evidence type="ECO:0000256" key="15">
    <source>
        <dbReference type="PIRSR" id="PIRSR605027-1"/>
    </source>
</evidence>
<keyword evidence="6 17" id="KW-0479">Metal-binding</keyword>
<comment type="cofactor">
    <cofactor evidence="1 17 19">
        <name>Mn(2+)</name>
        <dbReference type="ChEBI" id="CHEBI:29035"/>
    </cofactor>
</comment>
<evidence type="ECO:0000256" key="10">
    <source>
        <dbReference type="ARBA" id="ARBA00023136"/>
    </source>
</evidence>
<feature type="site" description="Interaction with galactose moiety of substrate glycoprotein" evidence="18">
    <location>
        <position position="316"/>
    </location>
</feature>
<accession>A0ABD3WME1</accession>
<evidence type="ECO:0000256" key="6">
    <source>
        <dbReference type="ARBA" id="ARBA00022723"/>
    </source>
</evidence>
<feature type="binding site" evidence="16">
    <location>
        <position position="119"/>
    </location>
    <ligand>
        <name>UDP-alpha-D-glucuronate</name>
        <dbReference type="ChEBI" id="CHEBI:58052"/>
    </ligand>
</feature>
<comment type="similarity">
    <text evidence="2 19">Belongs to the glycosyltransferase 43 family.</text>
</comment>
<name>A0ABD3WME1_SINWO</name>
<organism evidence="20 21">
    <name type="scientific">Sinanodonta woodiana</name>
    <name type="common">Chinese pond mussel</name>
    <name type="synonym">Anodonta woodiana</name>
    <dbReference type="NCBI Taxonomy" id="1069815"/>
    <lineage>
        <taxon>Eukaryota</taxon>
        <taxon>Metazoa</taxon>
        <taxon>Spiralia</taxon>
        <taxon>Lophotrochozoa</taxon>
        <taxon>Mollusca</taxon>
        <taxon>Bivalvia</taxon>
        <taxon>Autobranchia</taxon>
        <taxon>Heteroconchia</taxon>
        <taxon>Palaeoheterodonta</taxon>
        <taxon>Unionida</taxon>
        <taxon>Unionoidea</taxon>
        <taxon>Unionidae</taxon>
        <taxon>Unioninae</taxon>
        <taxon>Sinanodonta</taxon>
    </lineage>
</organism>
<proteinExistence type="inferred from homology"/>
<dbReference type="EC" id="2.4.1.135" evidence="3 19"/>
<feature type="binding site" evidence="16">
    <location>
        <begin position="88"/>
        <end position="90"/>
    </location>
    <ligand>
        <name>UDP-alpha-D-glucuronate</name>
        <dbReference type="ChEBI" id="CHEBI:58052"/>
    </ligand>
</feature>
<dbReference type="GO" id="GO:0046872">
    <property type="term" value="F:metal ion binding"/>
    <property type="evidence" value="ECO:0007669"/>
    <property type="project" value="UniProtKB-KW"/>
</dbReference>
<keyword evidence="7 19" id="KW-0735">Signal-anchor</keyword>
<feature type="binding site" evidence="16">
    <location>
        <position position="167"/>
    </location>
    <ligand>
        <name>UDP-alpha-D-glucuronate</name>
        <dbReference type="ChEBI" id="CHEBI:58052"/>
    </ligand>
</feature>
<evidence type="ECO:0000256" key="19">
    <source>
        <dbReference type="RuleBase" id="RU363127"/>
    </source>
</evidence>
<feature type="active site" description="Proton donor/acceptor" evidence="15">
    <location>
        <position position="278"/>
    </location>
</feature>
<feature type="binding site" evidence="16">
    <location>
        <begin position="306"/>
        <end position="308"/>
    </location>
    <ligand>
        <name>UDP-alpha-D-glucuronate</name>
        <dbReference type="ChEBI" id="CHEBI:58052"/>
    </ligand>
</feature>
<dbReference type="Proteomes" id="UP001634394">
    <property type="component" value="Unassembled WGS sequence"/>
</dbReference>
<keyword evidence="11" id="KW-0325">Glycoprotein</keyword>
<evidence type="ECO:0000256" key="12">
    <source>
        <dbReference type="ARBA" id="ARBA00023211"/>
    </source>
</evidence>
<dbReference type="PANTHER" id="PTHR10896">
    <property type="entry name" value="GALACTOSYLGALACTOSYLXYLOSYLPROTEIN 3-BETA-GLUCURONOSYLTRANSFERASE BETA-1,3-GLUCURONYLTRANSFERASE"/>
    <property type="match status" value="1"/>
</dbReference>
<evidence type="ECO:0000313" key="20">
    <source>
        <dbReference type="EMBL" id="KAL3874992.1"/>
    </source>
</evidence>
<comment type="subcellular location">
    <subcellularLocation>
        <location evidence="14">Endomembrane system</location>
        <topology evidence="14">Single-pass type II membrane protein</topology>
    </subcellularLocation>
    <subcellularLocation>
        <location evidence="19">Golgi apparatus membrane</location>
        <topology evidence="19">Single-pass type II membrane protein</topology>
    </subcellularLocation>
</comment>
<dbReference type="SUPFAM" id="SSF53448">
    <property type="entry name" value="Nucleotide-diphospho-sugar transferases"/>
    <property type="match status" value="1"/>
</dbReference>
<evidence type="ECO:0000256" key="17">
    <source>
        <dbReference type="PIRSR" id="PIRSR605027-3"/>
    </source>
</evidence>
<evidence type="ECO:0000256" key="7">
    <source>
        <dbReference type="ARBA" id="ARBA00022968"/>
    </source>
</evidence>
<dbReference type="AlphaFoldDB" id="A0ABD3WME1"/>
<comment type="catalytic activity">
    <reaction evidence="13 19">
        <text>3-O-(beta-D-galactosyl-(1-&gt;3)-beta-D-galactosyl-(1-&gt;4)-beta-D-xylosyl)-L-seryl-[protein] + UDP-alpha-D-glucuronate = 3-O-(beta-D-GlcA-(1-&gt;3)-beta-D-Gal-(1-&gt;3)-beta-D-Gal-(1-&gt;4)-beta-D-Xyl)-L-seryl-[protein] + UDP + H(+)</text>
        <dbReference type="Rhea" id="RHEA:24168"/>
        <dbReference type="Rhea" id="RHEA-COMP:12571"/>
        <dbReference type="Rhea" id="RHEA-COMP:12573"/>
        <dbReference type="ChEBI" id="CHEBI:15378"/>
        <dbReference type="ChEBI" id="CHEBI:58052"/>
        <dbReference type="ChEBI" id="CHEBI:58223"/>
        <dbReference type="ChEBI" id="CHEBI:132090"/>
        <dbReference type="ChEBI" id="CHEBI:132093"/>
        <dbReference type="EC" id="2.4.1.135"/>
    </reaction>
</comment>
<evidence type="ECO:0000256" key="1">
    <source>
        <dbReference type="ARBA" id="ARBA00001936"/>
    </source>
</evidence>
<keyword evidence="10" id="KW-0472">Membrane</keyword>
<dbReference type="InterPro" id="IPR005027">
    <property type="entry name" value="Glyco_trans_43"/>
</dbReference>
<evidence type="ECO:0000256" key="9">
    <source>
        <dbReference type="ARBA" id="ARBA00023034"/>
    </source>
</evidence>
<dbReference type="Gene3D" id="3.90.550.10">
    <property type="entry name" value="Spore Coat Polysaccharide Biosynthesis Protein SpsA, Chain A"/>
    <property type="match status" value="1"/>
</dbReference>
<reference evidence="20 21" key="1">
    <citation type="submission" date="2024-11" db="EMBL/GenBank/DDBJ databases">
        <title>Chromosome-level genome assembly of the freshwater bivalve Anodonta woodiana.</title>
        <authorList>
            <person name="Chen X."/>
        </authorList>
    </citation>
    <scope>NUCLEOTIDE SEQUENCE [LARGE SCALE GENOMIC DNA]</scope>
    <source>
        <strain evidence="20">MN2024</strain>
        <tissue evidence="20">Gills</tissue>
    </source>
</reference>
<comment type="pathway">
    <text evidence="19">Protein modification; protein glycosylation.</text>
</comment>
<keyword evidence="8" id="KW-1133">Transmembrane helix</keyword>
<evidence type="ECO:0000256" key="11">
    <source>
        <dbReference type="ARBA" id="ARBA00023180"/>
    </source>
</evidence>
<sequence>MPLRLHKLIWLFFAAFLLAFMWLFLNFGLCTDEIRELELKDRHTRVIEGQLARLQKQRDKLLKDLEYERQKQANPDTSDLPIIYVITPTYARLEQKAELTRLLYTLQHVINLHWIVVEDSETKTQLVTRFLQKSKLSYTHLNVPTPEEYKLAATDPNWLKPRGVLQRNAGLKWLRDNFNPSTGKGVVYFADDDNTYDLLLFEEMRFTRKVSVWPVGLVGYLRYERPVVKDGKVMGWHTYWRPERTFAIDMAGFAINASLLFKRSEAKFSIHVKRGGLESEFLTSLGVTLDDLEPKADGCTKILVWHTRTEKSSLKNEEKMIRKYGQGSDPMIEV</sequence>
<feature type="site" description="Interaction with galactose moiety of substrate glycoprotein" evidence="18">
    <location>
        <position position="224"/>
    </location>
</feature>
<evidence type="ECO:0000256" key="18">
    <source>
        <dbReference type="PIRSR" id="PIRSR605027-4"/>
    </source>
</evidence>
<feature type="binding site" evidence="17">
    <location>
        <position position="193"/>
    </location>
    <ligand>
        <name>Mn(2+)</name>
        <dbReference type="ChEBI" id="CHEBI:29035"/>
    </ligand>
</feature>
<evidence type="ECO:0000256" key="5">
    <source>
        <dbReference type="ARBA" id="ARBA00022692"/>
    </source>
</evidence>
<keyword evidence="21" id="KW-1185">Reference proteome</keyword>
<evidence type="ECO:0000256" key="14">
    <source>
        <dbReference type="ARBA" id="ARBA00060399"/>
    </source>
</evidence>
<keyword evidence="9 19" id="KW-0333">Golgi apparatus</keyword>
<keyword evidence="5" id="KW-0812">Transmembrane</keyword>
<keyword evidence="12 17" id="KW-0464">Manganese</keyword>
<dbReference type="GO" id="GO:0000139">
    <property type="term" value="C:Golgi membrane"/>
    <property type="evidence" value="ECO:0007669"/>
    <property type="project" value="UniProtKB-SubCell"/>
</dbReference>
<dbReference type="InterPro" id="IPR029044">
    <property type="entry name" value="Nucleotide-diphossugar_trans"/>
</dbReference>
<feature type="binding site" evidence="16">
    <location>
        <position position="162"/>
    </location>
    <ligand>
        <name>UDP-alpha-D-glucuronate</name>
        <dbReference type="ChEBI" id="CHEBI:58052"/>
    </ligand>
</feature>
<comment type="caution">
    <text evidence="20">The sequence shown here is derived from an EMBL/GenBank/DDBJ whole genome shotgun (WGS) entry which is preliminary data.</text>
</comment>